<gene>
    <name evidence="2" type="ORF">N495_13585</name>
</gene>
<evidence type="ECO:0000256" key="1">
    <source>
        <dbReference type="SAM" id="MobiDB-lite"/>
    </source>
</evidence>
<feature type="compositionally biased region" description="Polar residues" evidence="1">
    <location>
        <begin position="27"/>
        <end position="48"/>
    </location>
</feature>
<sequence length="54" mass="6299">MTKNLVPEVKEALNRFRIESSKDMEIGSTNFNNPKNFSNKVKLNSDESFNPYKF</sequence>
<evidence type="ECO:0008006" key="4">
    <source>
        <dbReference type="Google" id="ProtNLM"/>
    </source>
</evidence>
<dbReference type="RefSeq" id="WP_003484322.1">
    <property type="nucleotide sequence ID" value="NZ_JXSU01000007.1"/>
</dbReference>
<comment type="caution">
    <text evidence="2">The sequence shown here is derived from an EMBL/GenBank/DDBJ whole genome shotgun (WGS) entry which is preliminary data.</text>
</comment>
<organism evidence="2 3">
    <name type="scientific">Clostridium botulinum B2 450</name>
    <dbReference type="NCBI Taxonomy" id="1379739"/>
    <lineage>
        <taxon>Bacteria</taxon>
        <taxon>Bacillati</taxon>
        <taxon>Bacillota</taxon>
        <taxon>Clostridia</taxon>
        <taxon>Eubacteriales</taxon>
        <taxon>Clostridiaceae</taxon>
        <taxon>Clostridium</taxon>
    </lineage>
</organism>
<evidence type="ECO:0000313" key="3">
    <source>
        <dbReference type="Proteomes" id="UP000032250"/>
    </source>
</evidence>
<evidence type="ECO:0000313" key="2">
    <source>
        <dbReference type="EMBL" id="KIS24557.1"/>
    </source>
</evidence>
<dbReference type="EMBL" id="JXSU01000007">
    <property type="protein sequence ID" value="KIS24557.1"/>
    <property type="molecule type" value="Genomic_DNA"/>
</dbReference>
<feature type="region of interest" description="Disordered" evidence="1">
    <location>
        <begin position="25"/>
        <end position="54"/>
    </location>
</feature>
<proteinExistence type="predicted"/>
<accession>A0A0D1BXG0</accession>
<reference evidence="2 3" key="1">
    <citation type="submission" date="2014-06" db="EMBL/GenBank/DDBJ databases">
        <title>Genome characterization of distinct group I Clostridium botulinum lineages.</title>
        <authorList>
            <person name="Giordani F."/>
            <person name="Anselmo A."/>
            <person name="Fillo S."/>
            <person name="Palozzi A.M."/>
            <person name="Fortunato A."/>
            <person name="Gentile B."/>
            <person name="Ciammaruconi A."/>
            <person name="Anniballi F."/>
            <person name="De Medici D."/>
            <person name="Lista F."/>
        </authorList>
    </citation>
    <scope>NUCLEOTIDE SEQUENCE [LARGE SCALE GENOMIC DNA]</scope>
    <source>
        <strain evidence="2 3">B2 450</strain>
    </source>
</reference>
<dbReference type="HOGENOM" id="CLU_3041927_0_0_9"/>
<name>A0A0D1BXG0_CLOBO</name>
<dbReference type="Proteomes" id="UP000032250">
    <property type="component" value="Unassembled WGS sequence"/>
</dbReference>
<dbReference type="PATRIC" id="fig|1379739.3.peg.3105"/>
<protein>
    <recommendedName>
        <fullName evidence="4">Small, acid-soluble spore protein, alpha/beta type</fullName>
    </recommendedName>
</protein>
<dbReference type="AlphaFoldDB" id="A0A0D1BXG0"/>